<accession>A0A2P6MDB3</accession>
<protein>
    <recommendedName>
        <fullName evidence="2">Alkyl hydroperoxide reductase subunit C/ Thiol specific antioxidant domain-containing protein</fullName>
    </recommendedName>
</protein>
<dbReference type="GO" id="GO:0016491">
    <property type="term" value="F:oxidoreductase activity"/>
    <property type="evidence" value="ECO:0007669"/>
    <property type="project" value="InterPro"/>
</dbReference>
<evidence type="ECO:0000256" key="1">
    <source>
        <dbReference type="ARBA" id="ARBA00023157"/>
    </source>
</evidence>
<dbReference type="OrthoDB" id="2969413at2"/>
<feature type="domain" description="Alkyl hydroperoxide reductase subunit C/ Thiol specific antioxidant" evidence="2">
    <location>
        <begin position="3"/>
        <end position="68"/>
    </location>
</feature>
<name>A0A2P6MDB3_ALKUR</name>
<dbReference type="CDD" id="cd02971">
    <property type="entry name" value="PRX_family"/>
    <property type="match status" value="1"/>
</dbReference>
<dbReference type="AlphaFoldDB" id="A0A2P6MDB3"/>
<comment type="caution">
    <text evidence="3">The sequence shown here is derived from an EMBL/GenBank/DDBJ whole genome shotgun (WGS) entry which is preliminary data.</text>
</comment>
<dbReference type="GO" id="GO:0016209">
    <property type="term" value="F:antioxidant activity"/>
    <property type="evidence" value="ECO:0007669"/>
    <property type="project" value="InterPro"/>
</dbReference>
<sequence>MEEELEELGYTVYGISPTPPDVHEEYAAENDLNMELLSDPNGEVGIEHGFIDEEEEMIYRGMIVVQPESGEMAVEVDYLAGDNQEEVLELLEQMNP</sequence>
<proteinExistence type="predicted"/>
<dbReference type="Pfam" id="PF00578">
    <property type="entry name" value="AhpC-TSA"/>
    <property type="match status" value="1"/>
</dbReference>
<organism evidence="3 4">
    <name type="scientific">Alkalicoccus urumqiensis</name>
    <name type="common">Bacillus urumqiensis</name>
    <dbReference type="NCBI Taxonomy" id="1548213"/>
    <lineage>
        <taxon>Bacteria</taxon>
        <taxon>Bacillati</taxon>
        <taxon>Bacillota</taxon>
        <taxon>Bacilli</taxon>
        <taxon>Bacillales</taxon>
        <taxon>Bacillaceae</taxon>
        <taxon>Alkalicoccus</taxon>
    </lineage>
</organism>
<evidence type="ECO:0000313" key="4">
    <source>
        <dbReference type="Proteomes" id="UP000243650"/>
    </source>
</evidence>
<dbReference type="InterPro" id="IPR036249">
    <property type="entry name" value="Thioredoxin-like_sf"/>
</dbReference>
<gene>
    <name evidence="3" type="ORF">C6I21_15520</name>
</gene>
<dbReference type="EMBL" id="PVNS01000020">
    <property type="protein sequence ID" value="PRO64279.1"/>
    <property type="molecule type" value="Genomic_DNA"/>
</dbReference>
<dbReference type="Proteomes" id="UP000243650">
    <property type="component" value="Unassembled WGS sequence"/>
</dbReference>
<evidence type="ECO:0000259" key="2">
    <source>
        <dbReference type="Pfam" id="PF00578"/>
    </source>
</evidence>
<dbReference type="SUPFAM" id="SSF52833">
    <property type="entry name" value="Thioredoxin-like"/>
    <property type="match status" value="1"/>
</dbReference>
<evidence type="ECO:0000313" key="3">
    <source>
        <dbReference type="EMBL" id="PRO64279.1"/>
    </source>
</evidence>
<dbReference type="InterPro" id="IPR000866">
    <property type="entry name" value="AhpC/TSA"/>
</dbReference>
<keyword evidence="4" id="KW-1185">Reference proteome</keyword>
<reference evidence="3 4" key="1">
    <citation type="submission" date="2018-03" db="EMBL/GenBank/DDBJ databases">
        <title>Bacillus urumqiensis sp. nov., a moderately haloalkaliphilic bacterium isolated from a salt lake.</title>
        <authorList>
            <person name="Zhao B."/>
            <person name="Liao Z."/>
        </authorList>
    </citation>
    <scope>NUCLEOTIDE SEQUENCE [LARGE SCALE GENOMIC DNA]</scope>
    <source>
        <strain evidence="3 4">BZ-SZ-XJ18</strain>
    </source>
</reference>
<keyword evidence="1" id="KW-1015">Disulfide bond</keyword>
<dbReference type="Gene3D" id="3.40.30.10">
    <property type="entry name" value="Glutaredoxin"/>
    <property type="match status" value="1"/>
</dbReference>